<reference evidence="1 2" key="1">
    <citation type="submission" date="2024-08" db="EMBL/GenBank/DDBJ databases">
        <title>The draft genome of Apodemus speciosus.</title>
        <authorList>
            <person name="Nabeshima K."/>
            <person name="Suzuki S."/>
            <person name="Onuma M."/>
        </authorList>
    </citation>
    <scope>NUCLEOTIDE SEQUENCE [LARGE SCALE GENOMIC DNA]</scope>
    <source>
        <strain evidence="1">IB14-021</strain>
    </source>
</reference>
<sequence length="79" mass="8410">MCEEPHWESSRKTAEVVYLLSADADELVITADVDELVIIADADELVSSFMVIPHGHCSTSTHIIPPAATGSRCGPSSSL</sequence>
<gene>
    <name evidence="1" type="ORF">APTSU1_001318300</name>
</gene>
<name>A0ABQ0FF98_APOSI</name>
<dbReference type="Proteomes" id="UP001623349">
    <property type="component" value="Unassembled WGS sequence"/>
</dbReference>
<accession>A0ABQ0FF98</accession>
<protein>
    <submittedName>
        <fullName evidence="1">Uncharacterized protein</fullName>
    </submittedName>
</protein>
<keyword evidence="2" id="KW-1185">Reference proteome</keyword>
<organism evidence="1 2">
    <name type="scientific">Apodemus speciosus</name>
    <name type="common">Large Japanese field mouse</name>
    <dbReference type="NCBI Taxonomy" id="105296"/>
    <lineage>
        <taxon>Eukaryota</taxon>
        <taxon>Metazoa</taxon>
        <taxon>Chordata</taxon>
        <taxon>Craniata</taxon>
        <taxon>Vertebrata</taxon>
        <taxon>Euteleostomi</taxon>
        <taxon>Mammalia</taxon>
        <taxon>Eutheria</taxon>
        <taxon>Euarchontoglires</taxon>
        <taxon>Glires</taxon>
        <taxon>Rodentia</taxon>
        <taxon>Myomorpha</taxon>
        <taxon>Muroidea</taxon>
        <taxon>Muridae</taxon>
        <taxon>Murinae</taxon>
        <taxon>Apodemus</taxon>
    </lineage>
</organism>
<evidence type="ECO:0000313" key="2">
    <source>
        <dbReference type="Proteomes" id="UP001623349"/>
    </source>
</evidence>
<comment type="caution">
    <text evidence="1">The sequence shown here is derived from an EMBL/GenBank/DDBJ whole genome shotgun (WGS) entry which is preliminary data.</text>
</comment>
<evidence type="ECO:0000313" key="1">
    <source>
        <dbReference type="EMBL" id="GAB1297947.1"/>
    </source>
</evidence>
<proteinExistence type="predicted"/>
<dbReference type="EMBL" id="BAAFST010000013">
    <property type="protein sequence ID" value="GAB1297947.1"/>
    <property type="molecule type" value="Genomic_DNA"/>
</dbReference>